<dbReference type="RefSeq" id="WP_186890597.1">
    <property type="nucleotide sequence ID" value="NZ_JACOFU010000003.1"/>
</dbReference>
<dbReference type="Pfam" id="PF06953">
    <property type="entry name" value="ArsD"/>
    <property type="match status" value="1"/>
</dbReference>
<keyword evidence="3" id="KW-1185">Reference proteome</keyword>
<organism evidence="2 3">
    <name type="scientific">Undibacterium amnicola</name>
    <dbReference type="NCBI Taxonomy" id="1834038"/>
    <lineage>
        <taxon>Bacteria</taxon>
        <taxon>Pseudomonadati</taxon>
        <taxon>Pseudomonadota</taxon>
        <taxon>Betaproteobacteria</taxon>
        <taxon>Burkholderiales</taxon>
        <taxon>Oxalobacteraceae</taxon>
        <taxon>Undibacterium</taxon>
    </lineage>
</organism>
<feature type="compositionally biased region" description="Low complexity" evidence="1">
    <location>
        <begin position="113"/>
        <end position="123"/>
    </location>
</feature>
<dbReference type="Proteomes" id="UP000643610">
    <property type="component" value="Unassembled WGS sequence"/>
</dbReference>
<accession>A0ABR6XQ20</accession>
<reference evidence="2 3" key="1">
    <citation type="submission" date="2020-08" db="EMBL/GenBank/DDBJ databases">
        <title>Novel species isolated from subtropical streams in China.</title>
        <authorList>
            <person name="Lu H."/>
        </authorList>
    </citation>
    <scope>NUCLEOTIDE SEQUENCE [LARGE SCALE GENOMIC DNA]</scope>
    <source>
        <strain evidence="2 3">KCTC 52442</strain>
    </source>
</reference>
<dbReference type="Gene3D" id="3.40.30.10">
    <property type="entry name" value="Glutaredoxin"/>
    <property type="match status" value="1"/>
</dbReference>
<gene>
    <name evidence="2" type="primary">arsD</name>
    <name evidence="2" type="ORF">H8K33_08490</name>
</gene>
<sequence length="132" mass="14066">MKTLQIFDPAMCCNTGVCGVDADQQLVSFAADIDWAKKQGAQIERFNLAQQPMAFAENAVVKSFLERSGQEGLPLILLDGEIALTNRYPRRAELARWLGLSILPVIGSTGTNTNTSANSAASAPCCGEGQSC</sequence>
<evidence type="ECO:0000313" key="2">
    <source>
        <dbReference type="EMBL" id="MBC3831546.1"/>
    </source>
</evidence>
<feature type="region of interest" description="Disordered" evidence="1">
    <location>
        <begin position="113"/>
        <end position="132"/>
    </location>
</feature>
<dbReference type="NCBIfam" id="NF033727">
    <property type="entry name" value="chaperon_ArsD"/>
    <property type="match status" value="1"/>
</dbReference>
<name>A0ABR6XQ20_9BURK</name>
<comment type="caution">
    <text evidence="2">The sequence shown here is derived from an EMBL/GenBank/DDBJ whole genome shotgun (WGS) entry which is preliminary data.</text>
</comment>
<evidence type="ECO:0000313" key="3">
    <source>
        <dbReference type="Proteomes" id="UP000643610"/>
    </source>
</evidence>
<proteinExistence type="predicted"/>
<protein>
    <submittedName>
        <fullName evidence="2">Arsenite efflux transporter metallochaperone ArsD</fullName>
    </submittedName>
</protein>
<dbReference type="EMBL" id="JACOFU010000003">
    <property type="protein sequence ID" value="MBC3831546.1"/>
    <property type="molecule type" value="Genomic_DNA"/>
</dbReference>
<evidence type="ECO:0000256" key="1">
    <source>
        <dbReference type="SAM" id="MobiDB-lite"/>
    </source>
</evidence>
<dbReference type="InterPro" id="IPR010712">
    <property type="entry name" value="Arsenical-R_ArsD"/>
</dbReference>